<dbReference type="STRING" id="299467.A0A443RYU2"/>
<protein>
    <submittedName>
        <fullName evidence="3">Integrase domain containing protein-like protein</fullName>
    </submittedName>
</protein>
<proteinExistence type="predicted"/>
<dbReference type="Pfam" id="PF00665">
    <property type="entry name" value="rve"/>
    <property type="match status" value="1"/>
</dbReference>
<accession>A0A443RYU2</accession>
<evidence type="ECO:0000259" key="2">
    <source>
        <dbReference type="PROSITE" id="PS50994"/>
    </source>
</evidence>
<dbReference type="InterPro" id="IPR036397">
    <property type="entry name" value="RNaseH_sf"/>
</dbReference>
<dbReference type="OrthoDB" id="10048726at2759"/>
<feature type="domain" description="Integrase catalytic" evidence="2">
    <location>
        <begin position="1"/>
        <end position="80"/>
    </location>
</feature>
<feature type="non-terminal residue" evidence="3">
    <location>
        <position position="1"/>
    </location>
</feature>
<sequence length="80" mass="8917">LPLEIVTDNRTSFTSKQFEDFCRNNGIKHIRSQPYHPSTNGAAERNTPHNATGISPAEMFIGRTDETKPIGLIASYRNKG</sequence>
<dbReference type="Proteomes" id="UP000288716">
    <property type="component" value="Unassembled WGS sequence"/>
</dbReference>
<evidence type="ECO:0000313" key="4">
    <source>
        <dbReference type="Proteomes" id="UP000288716"/>
    </source>
</evidence>
<evidence type="ECO:0000256" key="1">
    <source>
        <dbReference type="SAM" id="MobiDB-lite"/>
    </source>
</evidence>
<dbReference type="PANTHER" id="PTHR37984:SF5">
    <property type="entry name" value="PROTEIN NYNRIN-LIKE"/>
    <property type="match status" value="1"/>
</dbReference>
<evidence type="ECO:0000313" key="3">
    <source>
        <dbReference type="EMBL" id="RWS20269.1"/>
    </source>
</evidence>
<feature type="region of interest" description="Disordered" evidence="1">
    <location>
        <begin position="29"/>
        <end position="55"/>
    </location>
</feature>
<comment type="caution">
    <text evidence="3">The sequence shown here is derived from an EMBL/GenBank/DDBJ whole genome shotgun (WGS) entry which is preliminary data.</text>
</comment>
<name>A0A443RYU2_9ACAR</name>
<dbReference type="VEuPathDB" id="VectorBase:LDEU011770"/>
<dbReference type="GO" id="GO:0003676">
    <property type="term" value="F:nucleic acid binding"/>
    <property type="evidence" value="ECO:0007669"/>
    <property type="project" value="InterPro"/>
</dbReference>
<dbReference type="PANTHER" id="PTHR37984">
    <property type="entry name" value="PROTEIN CBG26694"/>
    <property type="match status" value="1"/>
</dbReference>
<keyword evidence="4" id="KW-1185">Reference proteome</keyword>
<dbReference type="EMBL" id="NCKV01018710">
    <property type="protein sequence ID" value="RWS20269.1"/>
    <property type="molecule type" value="Genomic_DNA"/>
</dbReference>
<dbReference type="GO" id="GO:0015074">
    <property type="term" value="P:DNA integration"/>
    <property type="evidence" value="ECO:0007669"/>
    <property type="project" value="InterPro"/>
</dbReference>
<dbReference type="InterPro" id="IPR001584">
    <property type="entry name" value="Integrase_cat-core"/>
</dbReference>
<dbReference type="InterPro" id="IPR012337">
    <property type="entry name" value="RNaseH-like_sf"/>
</dbReference>
<gene>
    <name evidence="3" type="ORF">B4U80_01341</name>
</gene>
<dbReference type="PROSITE" id="PS50994">
    <property type="entry name" value="INTEGRASE"/>
    <property type="match status" value="1"/>
</dbReference>
<organism evidence="3 4">
    <name type="scientific">Leptotrombidium deliense</name>
    <dbReference type="NCBI Taxonomy" id="299467"/>
    <lineage>
        <taxon>Eukaryota</taxon>
        <taxon>Metazoa</taxon>
        <taxon>Ecdysozoa</taxon>
        <taxon>Arthropoda</taxon>
        <taxon>Chelicerata</taxon>
        <taxon>Arachnida</taxon>
        <taxon>Acari</taxon>
        <taxon>Acariformes</taxon>
        <taxon>Trombidiformes</taxon>
        <taxon>Prostigmata</taxon>
        <taxon>Anystina</taxon>
        <taxon>Parasitengona</taxon>
        <taxon>Trombiculoidea</taxon>
        <taxon>Trombiculidae</taxon>
        <taxon>Leptotrombidium</taxon>
    </lineage>
</organism>
<dbReference type="InterPro" id="IPR050951">
    <property type="entry name" value="Retrovirus_Pol_polyprotein"/>
</dbReference>
<dbReference type="Gene3D" id="3.30.420.10">
    <property type="entry name" value="Ribonuclease H-like superfamily/Ribonuclease H"/>
    <property type="match status" value="1"/>
</dbReference>
<dbReference type="SUPFAM" id="SSF53098">
    <property type="entry name" value="Ribonuclease H-like"/>
    <property type="match status" value="1"/>
</dbReference>
<reference evidence="3 4" key="1">
    <citation type="journal article" date="2018" name="Gigascience">
        <title>Genomes of trombidid mites reveal novel predicted allergens and laterally-transferred genes associated with secondary metabolism.</title>
        <authorList>
            <person name="Dong X."/>
            <person name="Chaisiri K."/>
            <person name="Xia D."/>
            <person name="Armstrong S.D."/>
            <person name="Fang Y."/>
            <person name="Donnelly M.J."/>
            <person name="Kadowaki T."/>
            <person name="McGarry J.W."/>
            <person name="Darby A.C."/>
            <person name="Makepeace B.L."/>
        </authorList>
    </citation>
    <scope>NUCLEOTIDE SEQUENCE [LARGE SCALE GENOMIC DNA]</scope>
    <source>
        <strain evidence="3">UoL-UT</strain>
    </source>
</reference>
<dbReference type="AlphaFoldDB" id="A0A443RYU2"/>